<dbReference type="EMBL" id="LAZR01010005">
    <property type="protein sequence ID" value="KKM69348.1"/>
    <property type="molecule type" value="Genomic_DNA"/>
</dbReference>
<proteinExistence type="predicted"/>
<feature type="compositionally biased region" description="Basic residues" evidence="1">
    <location>
        <begin position="50"/>
        <end position="73"/>
    </location>
</feature>
<feature type="region of interest" description="Disordered" evidence="1">
    <location>
        <begin position="1"/>
        <end position="26"/>
    </location>
</feature>
<protein>
    <submittedName>
        <fullName evidence="2">Uncharacterized protein</fullName>
    </submittedName>
</protein>
<organism evidence="2">
    <name type="scientific">marine sediment metagenome</name>
    <dbReference type="NCBI Taxonomy" id="412755"/>
    <lineage>
        <taxon>unclassified sequences</taxon>
        <taxon>metagenomes</taxon>
        <taxon>ecological metagenomes</taxon>
    </lineage>
</organism>
<feature type="region of interest" description="Disordered" evidence="1">
    <location>
        <begin position="46"/>
        <end position="73"/>
    </location>
</feature>
<accession>A0A0F9JIF4</accession>
<sequence>MARKRKRKKAKTKWGKIGAPGSAKRRAWMRRMRAGHKGRVLTRTVGGNHVAKKKRKKKRKVKRKVKRTRRRFP</sequence>
<evidence type="ECO:0000313" key="2">
    <source>
        <dbReference type="EMBL" id="KKM69348.1"/>
    </source>
</evidence>
<reference evidence="2" key="1">
    <citation type="journal article" date="2015" name="Nature">
        <title>Complex archaea that bridge the gap between prokaryotes and eukaryotes.</title>
        <authorList>
            <person name="Spang A."/>
            <person name="Saw J.H."/>
            <person name="Jorgensen S.L."/>
            <person name="Zaremba-Niedzwiedzka K."/>
            <person name="Martijn J."/>
            <person name="Lind A.E."/>
            <person name="van Eijk R."/>
            <person name="Schleper C."/>
            <person name="Guy L."/>
            <person name="Ettema T.J."/>
        </authorList>
    </citation>
    <scope>NUCLEOTIDE SEQUENCE</scope>
</reference>
<gene>
    <name evidence="2" type="ORF">LCGC14_1451740</name>
</gene>
<comment type="caution">
    <text evidence="2">The sequence shown here is derived from an EMBL/GenBank/DDBJ whole genome shotgun (WGS) entry which is preliminary data.</text>
</comment>
<dbReference type="AlphaFoldDB" id="A0A0F9JIF4"/>
<name>A0A0F9JIF4_9ZZZZ</name>
<feature type="compositionally biased region" description="Basic residues" evidence="1">
    <location>
        <begin position="1"/>
        <end position="14"/>
    </location>
</feature>
<evidence type="ECO:0000256" key="1">
    <source>
        <dbReference type="SAM" id="MobiDB-lite"/>
    </source>
</evidence>